<evidence type="ECO:0000256" key="1">
    <source>
        <dbReference type="ARBA" id="ARBA00009232"/>
    </source>
</evidence>
<dbReference type="Proteomes" id="UP000509458">
    <property type="component" value="Chromosome"/>
</dbReference>
<comment type="similarity">
    <text evidence="1 5">Belongs to the DNA glycosylase MPG family.</text>
</comment>
<gene>
    <name evidence="7" type="ORF">ALFOR1_31300</name>
</gene>
<dbReference type="HAMAP" id="MF_00527">
    <property type="entry name" value="3MGH"/>
    <property type="match status" value="1"/>
</dbReference>
<evidence type="ECO:0000313" key="8">
    <source>
        <dbReference type="Proteomes" id="UP000509458"/>
    </source>
</evidence>
<proteinExistence type="inferred from homology"/>
<dbReference type="GO" id="GO:0003677">
    <property type="term" value="F:DNA binding"/>
    <property type="evidence" value="ECO:0007669"/>
    <property type="project" value="InterPro"/>
</dbReference>
<protein>
    <recommendedName>
        <fullName evidence="5">Putative 3-methyladenine DNA glycosylase</fullName>
        <ecNumber evidence="5">3.2.2.-</ecNumber>
    </recommendedName>
</protein>
<dbReference type="Gene3D" id="3.10.300.10">
    <property type="entry name" value="Methylpurine-DNA glycosylase (MPG)"/>
    <property type="match status" value="1"/>
</dbReference>
<dbReference type="InterPro" id="IPR036995">
    <property type="entry name" value="MPG_sf"/>
</dbReference>
<evidence type="ECO:0000256" key="2">
    <source>
        <dbReference type="ARBA" id="ARBA00022763"/>
    </source>
</evidence>
<name>A0A6T9Y3J8_ALTMA</name>
<organism evidence="7 8">
    <name type="scientific">Alteromonas macleodii</name>
    <name type="common">Pseudoalteromonas macleodii</name>
    <dbReference type="NCBI Taxonomy" id="28108"/>
    <lineage>
        <taxon>Bacteria</taxon>
        <taxon>Pseudomonadati</taxon>
        <taxon>Pseudomonadota</taxon>
        <taxon>Gammaproteobacteria</taxon>
        <taxon>Alteromonadales</taxon>
        <taxon>Alteromonadaceae</taxon>
        <taxon>Alteromonas/Salinimonas group</taxon>
        <taxon>Alteromonas</taxon>
    </lineage>
</organism>
<dbReference type="EC" id="3.2.2.-" evidence="5"/>
<dbReference type="GO" id="GO:0003905">
    <property type="term" value="F:alkylbase DNA N-glycosylase activity"/>
    <property type="evidence" value="ECO:0007669"/>
    <property type="project" value="InterPro"/>
</dbReference>
<evidence type="ECO:0000256" key="3">
    <source>
        <dbReference type="ARBA" id="ARBA00022801"/>
    </source>
</evidence>
<keyword evidence="3 5" id="KW-0378">Hydrolase</keyword>
<dbReference type="InterPro" id="IPR011034">
    <property type="entry name" value="Formyl_transferase-like_C_sf"/>
</dbReference>
<dbReference type="EMBL" id="LR812090">
    <property type="protein sequence ID" value="CAB9494326.1"/>
    <property type="molecule type" value="Genomic_DNA"/>
</dbReference>
<dbReference type="CDD" id="cd00540">
    <property type="entry name" value="AAG"/>
    <property type="match status" value="1"/>
</dbReference>
<dbReference type="SUPFAM" id="SSF50486">
    <property type="entry name" value="FMT C-terminal domain-like"/>
    <property type="match status" value="1"/>
</dbReference>
<dbReference type="InterPro" id="IPR003180">
    <property type="entry name" value="MPG"/>
</dbReference>
<dbReference type="Pfam" id="PF02245">
    <property type="entry name" value="Pur_DNA_glyco"/>
    <property type="match status" value="1"/>
</dbReference>
<feature type="compositionally biased region" description="Basic and acidic residues" evidence="6">
    <location>
        <begin position="177"/>
        <end position="194"/>
    </location>
</feature>
<sequence length="206" mass="22506">MQLPFFTDSDVVNIARSLVGNFVFSSVGGSLTGGMITETEAYCGERDLAMQKHLLRRPSSVTTLKKKGGIAYIYTVYGYHSMFNIVTNEVGYTDSVLIRAISPTVGLDIMQERRGSNIAVRNLCSGPAKLSQALGLTPALNGEPVVNNNTIWIESNAEFNAAESIISAPRIGIDYAKEDKKDDKGKPRPARDDTSLPWRFTLKQGV</sequence>
<dbReference type="PANTHER" id="PTHR10429">
    <property type="entry name" value="DNA-3-METHYLADENINE GLYCOSYLASE"/>
    <property type="match status" value="1"/>
</dbReference>
<dbReference type="GO" id="GO:0006284">
    <property type="term" value="P:base-excision repair"/>
    <property type="evidence" value="ECO:0007669"/>
    <property type="project" value="InterPro"/>
</dbReference>
<evidence type="ECO:0000256" key="5">
    <source>
        <dbReference type="HAMAP-Rule" id="MF_00527"/>
    </source>
</evidence>
<keyword evidence="7" id="KW-0326">Glycosidase</keyword>
<keyword evidence="4 5" id="KW-0234">DNA repair</keyword>
<dbReference type="AlphaFoldDB" id="A0A6T9Y3J8"/>
<accession>A0A6T9Y3J8</accession>
<keyword evidence="2 5" id="KW-0227">DNA damage</keyword>
<evidence type="ECO:0000256" key="6">
    <source>
        <dbReference type="SAM" id="MobiDB-lite"/>
    </source>
</evidence>
<reference evidence="7 8" key="1">
    <citation type="submission" date="2020-06" db="EMBL/GenBank/DDBJ databases">
        <authorList>
            <person name="Duchaud E."/>
        </authorList>
    </citation>
    <scope>NUCLEOTIDE SEQUENCE [LARGE SCALE GENOMIC DNA]</scope>
    <source>
        <strain evidence="7">Alteromonas fortis</strain>
    </source>
</reference>
<feature type="region of interest" description="Disordered" evidence="6">
    <location>
        <begin position="177"/>
        <end position="197"/>
    </location>
</feature>
<dbReference type="PANTHER" id="PTHR10429:SF0">
    <property type="entry name" value="DNA-3-METHYLADENINE GLYCOSYLASE"/>
    <property type="match status" value="1"/>
</dbReference>
<evidence type="ECO:0000256" key="4">
    <source>
        <dbReference type="ARBA" id="ARBA00023204"/>
    </source>
</evidence>
<dbReference type="RefSeq" id="WP_179983709.1">
    <property type="nucleotide sequence ID" value="NZ_LR812090.1"/>
</dbReference>
<evidence type="ECO:0000313" key="7">
    <source>
        <dbReference type="EMBL" id="CAB9494326.1"/>
    </source>
</evidence>
<dbReference type="NCBIfam" id="TIGR00567">
    <property type="entry name" value="3mg"/>
    <property type="match status" value="1"/>
</dbReference>